<evidence type="ECO:0000313" key="3">
    <source>
        <dbReference type="EMBL" id="AWR97425.1"/>
    </source>
</evidence>
<accession>A0A2U9IN44</accession>
<organism evidence="3 4">
    <name type="scientific">Acidianus sulfidivorans JP7</name>
    <dbReference type="NCBI Taxonomy" id="619593"/>
    <lineage>
        <taxon>Archaea</taxon>
        <taxon>Thermoproteota</taxon>
        <taxon>Thermoprotei</taxon>
        <taxon>Sulfolobales</taxon>
        <taxon>Sulfolobaceae</taxon>
        <taxon>Acidianus</taxon>
    </lineage>
</organism>
<name>A0A2U9IN44_9CREN</name>
<protein>
    <recommendedName>
        <fullName evidence="2">Metalloprotease TldD/E C-terminal domain-containing protein</fullName>
    </recommendedName>
</protein>
<dbReference type="InterPro" id="IPR051463">
    <property type="entry name" value="Peptidase_U62_metallo"/>
</dbReference>
<proteinExistence type="inferred from homology"/>
<dbReference type="InterPro" id="IPR045569">
    <property type="entry name" value="Metalloprtase-TldD/E_C"/>
</dbReference>
<reference evidence="3 4" key="1">
    <citation type="submission" date="2018-05" db="EMBL/GenBank/DDBJ databases">
        <title>Complete Genome Sequences of Extremely Thermoacidophilic, Metal-Mobilizing Type-Strain Members of the Archaeal Family Sulfolobaceae: Acidianus brierleyi DSM-1651T, Acidianus sulfidivorans DSM-18786T, Metallosphaera hakonensis DSM-7519T, and Metallosphaera prunae DSM-10039T.</title>
        <authorList>
            <person name="Counts J.A."/>
            <person name="Kelly R.M."/>
        </authorList>
    </citation>
    <scope>NUCLEOTIDE SEQUENCE [LARGE SCALE GENOMIC DNA]</scope>
    <source>
        <strain evidence="3 4">JP7</strain>
    </source>
</reference>
<gene>
    <name evidence="3" type="ORF">DFR86_07590</name>
</gene>
<keyword evidence="4" id="KW-1185">Reference proteome</keyword>
<feature type="domain" description="Metalloprotease TldD/E C-terminal" evidence="2">
    <location>
        <begin position="146"/>
        <end position="340"/>
    </location>
</feature>
<dbReference type="PANTHER" id="PTHR30624:SF0">
    <property type="entry name" value="METALLOPROTEASE SLR0863"/>
    <property type="match status" value="1"/>
</dbReference>
<dbReference type="GO" id="GO:0005829">
    <property type="term" value="C:cytosol"/>
    <property type="evidence" value="ECO:0007669"/>
    <property type="project" value="TreeGrafter"/>
</dbReference>
<dbReference type="GO" id="GO:0006508">
    <property type="term" value="P:proteolysis"/>
    <property type="evidence" value="ECO:0007669"/>
    <property type="project" value="InterPro"/>
</dbReference>
<dbReference type="GO" id="GO:0008237">
    <property type="term" value="F:metallopeptidase activity"/>
    <property type="evidence" value="ECO:0007669"/>
    <property type="project" value="InterPro"/>
</dbReference>
<evidence type="ECO:0000313" key="4">
    <source>
        <dbReference type="Proteomes" id="UP000248410"/>
    </source>
</evidence>
<dbReference type="GeneID" id="36837821"/>
<comment type="similarity">
    <text evidence="1">Belongs to the peptidase U62 family.</text>
</comment>
<dbReference type="RefSeq" id="WP_110380315.1">
    <property type="nucleotide sequence ID" value="NZ_CP029288.2"/>
</dbReference>
<dbReference type="EMBL" id="CP029288">
    <property type="protein sequence ID" value="AWR97425.1"/>
    <property type="molecule type" value="Genomic_DNA"/>
</dbReference>
<dbReference type="PANTHER" id="PTHR30624">
    <property type="entry name" value="UNCHARACTERIZED PROTEIN TLDD AND PMBA"/>
    <property type="match status" value="1"/>
</dbReference>
<dbReference type="Pfam" id="PF19289">
    <property type="entry name" value="PmbA_TldD_3rd"/>
    <property type="match status" value="1"/>
</dbReference>
<dbReference type="SUPFAM" id="SSF111283">
    <property type="entry name" value="Putative modulator of DNA gyrase, PmbA/TldD"/>
    <property type="match status" value="1"/>
</dbReference>
<dbReference type="Proteomes" id="UP000248410">
    <property type="component" value="Chromosome"/>
</dbReference>
<dbReference type="AlphaFoldDB" id="A0A2U9IN44"/>
<dbReference type="OrthoDB" id="84520at2157"/>
<evidence type="ECO:0000259" key="2">
    <source>
        <dbReference type="Pfam" id="PF19289"/>
    </source>
</evidence>
<dbReference type="InterPro" id="IPR036059">
    <property type="entry name" value="TldD/PmbA_sf"/>
</dbReference>
<sequence length="346" mass="39707">MNTYQIKEEIINITPYGSFREYNEKKAIRYFKNGTWYINQKIENEDTFEKSYEQCESFVHPSVRDWENVDRIISNIQGINATIKKVTRQIIFNNSKLCIEEKIMNYINYEGEKFAFIGNISDIKNAAELLKIQKINTMERVWDIDRTSVILDPEASANLFHQLTKLIRGNDPKLKLGERIFSEDITVYDNPQNPYLIGSQAFDDEGVKTSKKQLIADGVLNSYLGTLSSKYGEPGNARGIIPEPDYFNLEVKQGDWHFKELIEDTKSGILVIGAYRSEILKNSIRIFPKKVLLINGGGIIVREIAITFQDLLTIDAISRDIKSAYVDESHGAITPFIRLKAKPIIY</sequence>
<dbReference type="KEGG" id="asul:DFR86_07590"/>
<evidence type="ECO:0000256" key="1">
    <source>
        <dbReference type="ARBA" id="ARBA00005836"/>
    </source>
</evidence>